<dbReference type="STRING" id="435.A0U92_06980"/>
<dbReference type="EMBL" id="CP014692">
    <property type="protein sequence ID" value="AQS86320.1"/>
    <property type="molecule type" value="Genomic_DNA"/>
</dbReference>
<dbReference type="AlphaFoldDB" id="A0A1U9KKK3"/>
<evidence type="ECO:0000256" key="1">
    <source>
        <dbReference type="SAM" id="MobiDB-lite"/>
    </source>
</evidence>
<organism evidence="2 3">
    <name type="scientific">Acetobacter aceti</name>
    <dbReference type="NCBI Taxonomy" id="435"/>
    <lineage>
        <taxon>Bacteria</taxon>
        <taxon>Pseudomonadati</taxon>
        <taxon>Pseudomonadota</taxon>
        <taxon>Alphaproteobacteria</taxon>
        <taxon>Acetobacterales</taxon>
        <taxon>Acetobacteraceae</taxon>
        <taxon>Acetobacter</taxon>
        <taxon>Acetobacter subgen. Acetobacter</taxon>
    </lineage>
</organism>
<protein>
    <submittedName>
        <fullName evidence="2">Uncharacterized protein</fullName>
    </submittedName>
</protein>
<sequence length="176" mass="19764">MTKLLHNRGHRNEPTLSPDRPDAIMAVVLDSALDPATDAHPERRKDREQAILDLCQTAHFRPEGLTGPFILHIAVQGLSGLVFDVRNEEDVPLYAHVISLSPFRRLIKDYALMIDSFEAAMEEGNRTKVQAIDMGRRGVHDEASDLLIERLTGKIAMDLPTARRLFTLMCLLSQRG</sequence>
<feature type="region of interest" description="Disordered" evidence="1">
    <location>
        <begin position="1"/>
        <end position="20"/>
    </location>
</feature>
<proteinExistence type="predicted"/>
<reference evidence="2 3" key="1">
    <citation type="submission" date="2016-03" db="EMBL/GenBank/DDBJ databases">
        <title>Acetic acid bacteria sequencing.</title>
        <authorList>
            <person name="Brandt J."/>
            <person name="Jakob F."/>
            <person name="Vogel R.F."/>
        </authorList>
    </citation>
    <scope>NUCLEOTIDE SEQUENCE [LARGE SCALE GENOMIC DNA]</scope>
    <source>
        <strain evidence="2 3">TMW2.1153</strain>
    </source>
</reference>
<name>A0A1U9KKK3_ACEAC</name>
<dbReference type="InterPro" id="IPR008321">
    <property type="entry name" value="UCP032146"/>
</dbReference>
<dbReference type="NCBIfam" id="NF002769">
    <property type="entry name" value="PRK02853.1"/>
    <property type="match status" value="1"/>
</dbReference>
<dbReference type="RefSeq" id="WP_077814299.1">
    <property type="nucleotide sequence ID" value="NZ_CP014692.1"/>
</dbReference>
<gene>
    <name evidence="2" type="ORF">A0U92_06980</name>
</gene>
<dbReference type="Pfam" id="PF06793">
    <property type="entry name" value="UPF0262"/>
    <property type="match status" value="1"/>
</dbReference>
<evidence type="ECO:0000313" key="3">
    <source>
        <dbReference type="Proteomes" id="UP000188937"/>
    </source>
</evidence>
<dbReference type="Proteomes" id="UP000188937">
    <property type="component" value="Chromosome"/>
</dbReference>
<accession>A0A1U9KKK3</accession>
<dbReference type="OrthoDB" id="9798434at2"/>
<dbReference type="KEGG" id="aace:A0U92_06980"/>
<dbReference type="eggNOG" id="COG5328">
    <property type="taxonomic scope" value="Bacteria"/>
</dbReference>
<evidence type="ECO:0000313" key="2">
    <source>
        <dbReference type="EMBL" id="AQS86320.1"/>
    </source>
</evidence>
<keyword evidence="3" id="KW-1185">Reference proteome</keyword>